<evidence type="ECO:0000259" key="4">
    <source>
        <dbReference type="PROSITE" id="PS51184"/>
    </source>
</evidence>
<dbReference type="Gene3D" id="2.60.120.650">
    <property type="entry name" value="Cupin"/>
    <property type="match status" value="1"/>
</dbReference>
<comment type="caution">
    <text evidence="5">The sequence shown here is derived from an EMBL/GenBank/DDBJ whole genome shotgun (WGS) entry which is preliminary data.</text>
</comment>
<dbReference type="PROSITE" id="PS51184">
    <property type="entry name" value="JMJC"/>
    <property type="match status" value="1"/>
</dbReference>
<feature type="domain" description="JmjC" evidence="4">
    <location>
        <begin position="114"/>
        <end position="264"/>
    </location>
</feature>
<keyword evidence="2" id="KW-0479">Metal-binding</keyword>
<accession>A0A9X2VGD7</accession>
<keyword evidence="6" id="KW-1185">Reference proteome</keyword>
<dbReference type="InterPro" id="IPR003347">
    <property type="entry name" value="JmjC_dom"/>
</dbReference>
<dbReference type="SMART" id="SM00558">
    <property type="entry name" value="JmjC"/>
    <property type="match status" value="1"/>
</dbReference>
<dbReference type="GO" id="GO:0046872">
    <property type="term" value="F:metal ion binding"/>
    <property type="evidence" value="ECO:0007669"/>
    <property type="project" value="UniProtKB-KW"/>
</dbReference>
<evidence type="ECO:0000313" key="5">
    <source>
        <dbReference type="EMBL" id="MCS7475612.1"/>
    </source>
</evidence>
<dbReference type="InterPro" id="IPR039994">
    <property type="entry name" value="NO66-like"/>
</dbReference>
<reference evidence="5" key="1">
    <citation type="submission" date="2022-08" db="EMBL/GenBank/DDBJ databases">
        <authorList>
            <person name="Tistechok S."/>
            <person name="Samborskyy M."/>
            <person name="Roman I."/>
        </authorList>
    </citation>
    <scope>NUCLEOTIDE SEQUENCE</scope>
    <source>
        <strain evidence="5">DSM 103496</strain>
    </source>
</reference>
<dbReference type="RefSeq" id="WP_259621124.1">
    <property type="nucleotide sequence ID" value="NZ_JANYMP010000001.1"/>
</dbReference>
<dbReference type="EMBL" id="JANYMP010000001">
    <property type="protein sequence ID" value="MCS7475612.1"/>
    <property type="molecule type" value="Genomic_DNA"/>
</dbReference>
<evidence type="ECO:0000256" key="3">
    <source>
        <dbReference type="ARBA" id="ARBA00023004"/>
    </source>
</evidence>
<evidence type="ECO:0000256" key="2">
    <source>
        <dbReference type="ARBA" id="ARBA00022723"/>
    </source>
</evidence>
<dbReference type="SUPFAM" id="SSF51197">
    <property type="entry name" value="Clavaminate synthase-like"/>
    <property type="match status" value="1"/>
</dbReference>
<comment type="cofactor">
    <cofactor evidence="1">
        <name>Fe(2+)</name>
        <dbReference type="ChEBI" id="CHEBI:29033"/>
    </cofactor>
</comment>
<protein>
    <submittedName>
        <fullName evidence="5">Cupin domain-containing protein</fullName>
    </submittedName>
</protein>
<dbReference type="PANTHER" id="PTHR13096:SF8">
    <property type="entry name" value="RIBOSOMAL OXYGENASE 1"/>
    <property type="match status" value="1"/>
</dbReference>
<sequence length="415" mass="44603">MTADPSERGASRSSDRGALRRCVGVDPDLFAAEHWGRRPLLTAAADLPGPFGDLFDLAQADELLSRRGLRTPFLRVARDGSVLGSSQFTRGGGVGAEISDQVADDRVAALFAEGSTLVLQGLHRLWPPLIDFATDLGADLGHPVQVNAYLTPPQSQGFSAHYDVHDVFVLQVAGRKRWRVHEPVHQDPLRDQPWADHADAVAERANQAPLIDEVLAPGDALYLPRGYLHSAVAEGGISAHLTVGVHVVTRYALVEALLALVGRDVDLRASLPLGLDVADPERLAPHVADVVKLLGSALADADPSDVADRVRRRVWSGNLPRPLAPLAQATAAREAAEEDAVRWRPGLRFRLSTEGDRVVLDLPHDRMTLPARTAAALDLLAEGGVVRIGDLPGLPAEDQRVLARRLLKEGVLVPA</sequence>
<evidence type="ECO:0000256" key="1">
    <source>
        <dbReference type="ARBA" id="ARBA00001954"/>
    </source>
</evidence>
<dbReference type="AlphaFoldDB" id="A0A9X2VGD7"/>
<name>A0A9X2VGD7_9PSEU</name>
<gene>
    <name evidence="5" type="ORF">NZH93_02010</name>
</gene>
<organism evidence="5 6">
    <name type="scientific">Umezawaea endophytica</name>
    <dbReference type="NCBI Taxonomy" id="1654476"/>
    <lineage>
        <taxon>Bacteria</taxon>
        <taxon>Bacillati</taxon>
        <taxon>Actinomycetota</taxon>
        <taxon>Actinomycetes</taxon>
        <taxon>Pseudonocardiales</taxon>
        <taxon>Pseudonocardiaceae</taxon>
        <taxon>Umezawaea</taxon>
    </lineage>
</organism>
<keyword evidence="3" id="KW-0408">Iron</keyword>
<dbReference type="PANTHER" id="PTHR13096">
    <property type="entry name" value="MINA53 MYC INDUCED NUCLEAR ANTIGEN"/>
    <property type="match status" value="1"/>
</dbReference>
<evidence type="ECO:0000313" key="6">
    <source>
        <dbReference type="Proteomes" id="UP001141259"/>
    </source>
</evidence>
<dbReference type="Proteomes" id="UP001141259">
    <property type="component" value="Unassembled WGS sequence"/>
</dbReference>
<proteinExistence type="predicted"/>
<dbReference type="Pfam" id="PF08007">
    <property type="entry name" value="JmjC_2"/>
    <property type="match status" value="1"/>
</dbReference>